<reference evidence="3 4" key="1">
    <citation type="journal article" date="2011" name="J. Gen. Appl. Microbiol.">
        <title>Draft genome sequencing of the enigmatic basidiomycete Mixia osmundae.</title>
        <authorList>
            <person name="Nishida H."/>
            <person name="Nagatsuka Y."/>
            <person name="Sugiyama J."/>
        </authorList>
    </citation>
    <scope>NUCLEOTIDE SEQUENCE [LARGE SCALE GENOMIC DNA]</scope>
    <source>
        <strain evidence="4">CBS 9802 / IAM 14324 / JCM 22182 / KY 12970</strain>
    </source>
</reference>
<feature type="region of interest" description="Disordered" evidence="2">
    <location>
        <begin position="98"/>
        <end position="121"/>
    </location>
</feature>
<dbReference type="InterPro" id="IPR051498">
    <property type="entry name" value="Phosducin-like_chap/apop_reg"/>
</dbReference>
<feature type="region of interest" description="Disordered" evidence="2">
    <location>
        <begin position="233"/>
        <end position="289"/>
    </location>
</feature>
<keyword evidence="4" id="KW-1185">Reference proteome</keyword>
<comment type="caution">
    <text evidence="3">The sequence shown here is derived from an EMBL/GenBank/DDBJ whole genome shotgun (WGS) entry which is preliminary data.</text>
</comment>
<dbReference type="STRING" id="764103.G7DWN3"/>
<evidence type="ECO:0000256" key="2">
    <source>
        <dbReference type="SAM" id="MobiDB-lite"/>
    </source>
</evidence>
<dbReference type="Proteomes" id="UP000009131">
    <property type="component" value="Unassembled WGS sequence"/>
</dbReference>
<evidence type="ECO:0008006" key="5">
    <source>
        <dbReference type="Google" id="ProtNLM"/>
    </source>
</evidence>
<reference evidence="3 4" key="2">
    <citation type="journal article" date="2012" name="Open Biol.">
        <title>Characteristics of nucleosomes and linker DNA regions on the genome of the basidiomycete Mixia osmundae revealed by mono- and dinucleosome mapping.</title>
        <authorList>
            <person name="Nishida H."/>
            <person name="Kondo S."/>
            <person name="Matsumoto T."/>
            <person name="Suzuki Y."/>
            <person name="Yoshikawa H."/>
            <person name="Taylor T.D."/>
            <person name="Sugiyama J."/>
        </authorList>
    </citation>
    <scope>NUCLEOTIDE SEQUENCE [LARGE SCALE GENOMIC DNA]</scope>
    <source>
        <strain evidence="4">CBS 9802 / IAM 14324 / JCM 22182 / KY 12970</strain>
    </source>
</reference>
<accession>G7DWN3</accession>
<proteinExistence type="inferred from homology"/>
<organism evidence="3 4">
    <name type="scientific">Mixia osmundae (strain CBS 9802 / IAM 14324 / JCM 22182 / KY 12970)</name>
    <dbReference type="NCBI Taxonomy" id="764103"/>
    <lineage>
        <taxon>Eukaryota</taxon>
        <taxon>Fungi</taxon>
        <taxon>Dikarya</taxon>
        <taxon>Basidiomycota</taxon>
        <taxon>Pucciniomycotina</taxon>
        <taxon>Mixiomycetes</taxon>
        <taxon>Mixiales</taxon>
        <taxon>Mixiaceae</taxon>
        <taxon>Mixia</taxon>
    </lineage>
</organism>
<dbReference type="Gene3D" id="3.40.30.10">
    <property type="entry name" value="Glutaredoxin"/>
    <property type="match status" value="1"/>
</dbReference>
<dbReference type="OMA" id="FCEIRAN"/>
<dbReference type="OrthoDB" id="45518at2759"/>
<dbReference type="FunCoup" id="G7DWN3">
    <property type="interactions" value="344"/>
</dbReference>
<dbReference type="InterPro" id="IPR036249">
    <property type="entry name" value="Thioredoxin-like_sf"/>
</dbReference>
<feature type="compositionally biased region" description="Pro residues" evidence="2">
    <location>
        <begin position="22"/>
        <end position="34"/>
    </location>
</feature>
<dbReference type="CDD" id="cd02988">
    <property type="entry name" value="Phd_like_VIAF"/>
    <property type="match status" value="1"/>
</dbReference>
<dbReference type="PANTHER" id="PTHR45809">
    <property type="entry name" value="VIRAL IAP-ASSOCIATED FACTOR HOMOLOG"/>
    <property type="match status" value="1"/>
</dbReference>
<dbReference type="EMBL" id="BABT02000053">
    <property type="protein sequence ID" value="GAA94993.1"/>
    <property type="molecule type" value="Genomic_DNA"/>
</dbReference>
<dbReference type="eggNOG" id="KOG3170">
    <property type="taxonomic scope" value="Eukaryota"/>
</dbReference>
<feature type="region of interest" description="Disordered" evidence="2">
    <location>
        <begin position="1"/>
        <end position="56"/>
    </location>
</feature>
<feature type="compositionally biased region" description="Basic and acidic residues" evidence="2">
    <location>
        <begin position="233"/>
        <end position="252"/>
    </location>
</feature>
<evidence type="ECO:0000313" key="4">
    <source>
        <dbReference type="Proteomes" id="UP000009131"/>
    </source>
</evidence>
<comment type="similarity">
    <text evidence="1">Belongs to the phosducin family.</text>
</comment>
<evidence type="ECO:0000256" key="1">
    <source>
        <dbReference type="ARBA" id="ARBA00009686"/>
    </source>
</evidence>
<dbReference type="GO" id="GO:0006457">
    <property type="term" value="P:protein folding"/>
    <property type="evidence" value="ECO:0007669"/>
    <property type="project" value="TreeGrafter"/>
</dbReference>
<dbReference type="SUPFAM" id="SSF52833">
    <property type="entry name" value="Thioredoxin-like"/>
    <property type="match status" value="1"/>
</dbReference>
<dbReference type="GO" id="GO:0005737">
    <property type="term" value="C:cytoplasm"/>
    <property type="evidence" value="ECO:0007669"/>
    <property type="project" value="TreeGrafter"/>
</dbReference>
<evidence type="ECO:0000313" key="3">
    <source>
        <dbReference type="EMBL" id="GAA94993.1"/>
    </source>
</evidence>
<dbReference type="InParanoid" id="G7DWN3"/>
<gene>
    <name evidence="3" type="primary">Mo01648</name>
    <name evidence="3" type="ORF">E5Q_01648</name>
</gene>
<dbReference type="AlphaFoldDB" id="G7DWN3"/>
<name>G7DWN3_MIXOS</name>
<dbReference type="HOGENOM" id="CLU_072604_2_0_1"/>
<dbReference type="PANTHER" id="PTHR45809:SF3">
    <property type="entry name" value="VIRAL IAP-ASSOCIATED FACTOR HOMOLOG"/>
    <property type="match status" value="1"/>
</dbReference>
<protein>
    <recommendedName>
        <fullName evidence="5">Phosducin thioredoxin-like domain-containing protein</fullName>
    </recommendedName>
</protein>
<dbReference type="RefSeq" id="XP_014566455.1">
    <property type="nucleotide sequence ID" value="XM_014710969.1"/>
</dbReference>
<sequence>MALRTSDDTEFNDALRKHGILPPKPVEPDSPPLLPSSLDDPLDAERTLSDDELDDLELPNSVLESYKASRLNELRAREARQNRFGRIYPIQKADYSREVTQASTERLDGQASEAEDGSDEPDTLKFTPVVCFLYKDSVAESRMLGAHLARLSVLYPATKFVSIIGDMCIPNYPDKNIPTMIIYRGGELTRQPLVGLGPSIGLKGVQTTLEDVEKLLLQSGALDLALKVDIGRRKPDGKDDDEAKLGDFVDAHDDSDDDDAHQEGGRINSGRSRIRNCRPQGGSDDDLDL</sequence>